<reference evidence="2" key="1">
    <citation type="submission" date="2021-06" db="EMBL/GenBank/DDBJ databases">
        <authorList>
            <person name="Arsene-Ploetze F."/>
        </authorList>
    </citation>
    <scope>NUCLEOTIDE SEQUENCE</scope>
    <source>
        <strain evidence="2">SBRY1</strain>
    </source>
</reference>
<sequence length="63" mass="6401">MAGTAAVRSAITLAILARSGNLLAPGVVAGLLLLVFTAALTWTYADGDHGRHALQHACGIIFA</sequence>
<name>A0A9W4GXL0_9ACTN</name>
<comment type="caution">
    <text evidence="2">The sequence shown here is derived from an EMBL/GenBank/DDBJ whole genome shotgun (WGS) entry which is preliminary data.</text>
</comment>
<feature type="transmembrane region" description="Helical" evidence="1">
    <location>
        <begin position="22"/>
        <end position="45"/>
    </location>
</feature>
<evidence type="ECO:0000313" key="3">
    <source>
        <dbReference type="Proteomes" id="UP001153328"/>
    </source>
</evidence>
<dbReference type="EMBL" id="CAJVAX010000001">
    <property type="protein sequence ID" value="CAG7605932.1"/>
    <property type="molecule type" value="Genomic_DNA"/>
</dbReference>
<dbReference type="AlphaFoldDB" id="A0A9W4GXL0"/>
<evidence type="ECO:0000313" key="2">
    <source>
        <dbReference type="EMBL" id="CAG7605932.1"/>
    </source>
</evidence>
<keyword evidence="1" id="KW-0472">Membrane</keyword>
<dbReference type="Proteomes" id="UP001153328">
    <property type="component" value="Unassembled WGS sequence"/>
</dbReference>
<proteinExistence type="predicted"/>
<accession>A0A9W4GXL0</accession>
<keyword evidence="3" id="KW-1185">Reference proteome</keyword>
<evidence type="ECO:0000256" key="1">
    <source>
        <dbReference type="SAM" id="Phobius"/>
    </source>
</evidence>
<protein>
    <submittedName>
        <fullName evidence="2">Uncharacterized protein</fullName>
    </submittedName>
</protein>
<keyword evidence="1" id="KW-1133">Transmembrane helix</keyword>
<gene>
    <name evidence="2" type="ORF">SBRY_10875</name>
</gene>
<keyword evidence="1" id="KW-0812">Transmembrane</keyword>
<organism evidence="2 3">
    <name type="scientific">Actinacidiphila bryophytorum</name>
    <dbReference type="NCBI Taxonomy" id="1436133"/>
    <lineage>
        <taxon>Bacteria</taxon>
        <taxon>Bacillati</taxon>
        <taxon>Actinomycetota</taxon>
        <taxon>Actinomycetes</taxon>
        <taxon>Kitasatosporales</taxon>
        <taxon>Streptomycetaceae</taxon>
        <taxon>Actinacidiphila</taxon>
    </lineage>
</organism>
<dbReference type="RefSeq" id="WP_205047650.1">
    <property type="nucleotide sequence ID" value="NZ_CAJVAX010000001.1"/>
</dbReference>